<dbReference type="OrthoDB" id="10529088at2759"/>
<dbReference type="AlphaFoldDB" id="A0A1E7FKY4"/>
<evidence type="ECO:0000313" key="3">
    <source>
        <dbReference type="EMBL" id="OEU18838.1"/>
    </source>
</evidence>
<feature type="chain" id="PRO_5009193252" evidence="2">
    <location>
        <begin position="18"/>
        <end position="72"/>
    </location>
</feature>
<feature type="signal peptide" evidence="2">
    <location>
        <begin position="1"/>
        <end position="17"/>
    </location>
</feature>
<sequence>MKFFLSTVLLLPTLASAFAPAQSGLTRVTSLSGKPAKSFEEDLEMTRKIIEESFKTEDGDSPPAKKEETQEE</sequence>
<dbReference type="InParanoid" id="A0A1E7FKY4"/>
<proteinExistence type="predicted"/>
<protein>
    <submittedName>
        <fullName evidence="3">Uncharacterized protein</fullName>
    </submittedName>
</protein>
<organism evidence="3 4">
    <name type="scientific">Fragilariopsis cylindrus CCMP1102</name>
    <dbReference type="NCBI Taxonomy" id="635003"/>
    <lineage>
        <taxon>Eukaryota</taxon>
        <taxon>Sar</taxon>
        <taxon>Stramenopiles</taxon>
        <taxon>Ochrophyta</taxon>
        <taxon>Bacillariophyta</taxon>
        <taxon>Bacillariophyceae</taxon>
        <taxon>Bacillariophycidae</taxon>
        <taxon>Bacillariales</taxon>
        <taxon>Bacillariaceae</taxon>
        <taxon>Fragilariopsis</taxon>
    </lineage>
</organism>
<reference evidence="3 4" key="1">
    <citation type="submission" date="2016-09" db="EMBL/GenBank/DDBJ databases">
        <title>Extensive genetic diversity and differential bi-allelic expression allows diatom success in the polar Southern Ocean.</title>
        <authorList>
            <consortium name="DOE Joint Genome Institute"/>
            <person name="Mock T."/>
            <person name="Otillar R.P."/>
            <person name="Strauss J."/>
            <person name="Dupont C."/>
            <person name="Frickenhaus S."/>
            <person name="Maumus F."/>
            <person name="Mcmullan M."/>
            <person name="Sanges R."/>
            <person name="Schmutz J."/>
            <person name="Toseland A."/>
            <person name="Valas R."/>
            <person name="Veluchamy A."/>
            <person name="Ward B.J."/>
            <person name="Allen A."/>
            <person name="Barry K."/>
            <person name="Falciatore A."/>
            <person name="Ferrante M."/>
            <person name="Fortunato A.E."/>
            <person name="Gloeckner G."/>
            <person name="Gruber A."/>
            <person name="Hipkin R."/>
            <person name="Janech M."/>
            <person name="Kroth P."/>
            <person name="Leese F."/>
            <person name="Lindquist E."/>
            <person name="Lyon B.R."/>
            <person name="Martin J."/>
            <person name="Mayer C."/>
            <person name="Parker M."/>
            <person name="Quesneville H."/>
            <person name="Raymond J."/>
            <person name="Uhlig C."/>
            <person name="Valentin K.U."/>
            <person name="Worden A.Z."/>
            <person name="Armbrust E.V."/>
            <person name="Bowler C."/>
            <person name="Green B."/>
            <person name="Moulton V."/>
            <person name="Van Oosterhout C."/>
            <person name="Grigoriev I."/>
        </authorList>
    </citation>
    <scope>NUCLEOTIDE SEQUENCE [LARGE SCALE GENOMIC DNA]</scope>
    <source>
        <strain evidence="3 4">CCMP1102</strain>
    </source>
</reference>
<feature type="region of interest" description="Disordered" evidence="1">
    <location>
        <begin position="52"/>
        <end position="72"/>
    </location>
</feature>
<evidence type="ECO:0000256" key="1">
    <source>
        <dbReference type="SAM" id="MobiDB-lite"/>
    </source>
</evidence>
<dbReference type="EMBL" id="KV784356">
    <property type="protein sequence ID" value="OEU18838.1"/>
    <property type="molecule type" value="Genomic_DNA"/>
</dbReference>
<dbReference type="KEGG" id="fcy:FRACYDRAFT_268461"/>
<keyword evidence="4" id="KW-1185">Reference proteome</keyword>
<evidence type="ECO:0000313" key="4">
    <source>
        <dbReference type="Proteomes" id="UP000095751"/>
    </source>
</evidence>
<keyword evidence="2" id="KW-0732">Signal</keyword>
<accession>A0A1E7FKY4</accession>
<dbReference type="Proteomes" id="UP000095751">
    <property type="component" value="Unassembled WGS sequence"/>
</dbReference>
<gene>
    <name evidence="3" type="ORF">FRACYDRAFT_268461</name>
</gene>
<evidence type="ECO:0000256" key="2">
    <source>
        <dbReference type="SAM" id="SignalP"/>
    </source>
</evidence>
<name>A0A1E7FKY4_9STRA</name>